<feature type="domain" description="Amidohydrolase-related" evidence="6">
    <location>
        <begin position="267"/>
        <end position="402"/>
    </location>
</feature>
<accession>A0ABQ5MSR5</accession>
<evidence type="ECO:0000256" key="2">
    <source>
        <dbReference type="ARBA" id="ARBA00022723"/>
    </source>
</evidence>
<reference evidence="7 8" key="1">
    <citation type="journal article" date="2023" name="Int. J. Syst. Evol. Microbiol.">
        <title>Arthrobacter mangrovi sp. nov., an actinobacterium isolated from the rhizosphere of a mangrove.</title>
        <authorList>
            <person name="Hamada M."/>
            <person name="Saitou S."/>
            <person name="Enomoto N."/>
            <person name="Nanri K."/>
            <person name="Hidaka K."/>
            <person name="Miura T."/>
            <person name="Tamura T."/>
        </authorList>
    </citation>
    <scope>NUCLEOTIDE SEQUENCE [LARGE SCALE GENOMIC DNA]</scope>
    <source>
        <strain evidence="7 8">NBRC 112813</strain>
    </source>
</reference>
<keyword evidence="3 5" id="KW-0378">Hydrolase</keyword>
<keyword evidence="8" id="KW-1185">Reference proteome</keyword>
<keyword evidence="2" id="KW-0479">Metal-binding</keyword>
<name>A0ABQ5MSR5_9MICC</name>
<dbReference type="SUPFAM" id="SSF51338">
    <property type="entry name" value="Composite domain of metallo-dependent hydrolases"/>
    <property type="match status" value="1"/>
</dbReference>
<comment type="similarity">
    <text evidence="1 5">Belongs to the metallo-dependent hydrolases superfamily. NagA family.</text>
</comment>
<dbReference type="SUPFAM" id="SSF51556">
    <property type="entry name" value="Metallo-dependent hydrolases"/>
    <property type="match status" value="1"/>
</dbReference>
<dbReference type="EMBL" id="BRVS01000005">
    <property type="protein sequence ID" value="GLB66805.1"/>
    <property type="molecule type" value="Genomic_DNA"/>
</dbReference>
<evidence type="ECO:0000313" key="8">
    <source>
        <dbReference type="Proteomes" id="UP001209654"/>
    </source>
</evidence>
<evidence type="ECO:0000256" key="1">
    <source>
        <dbReference type="ARBA" id="ARBA00010716"/>
    </source>
</evidence>
<evidence type="ECO:0000256" key="4">
    <source>
        <dbReference type="ARBA" id="ARBA00023277"/>
    </source>
</evidence>
<sequence length="405" mass="40571">MEASGHTGAGGAFLRGRIVSDGTVVENGVVAYDGDRLVFAGPYPEFSPQGRPEHDVPAGSILVPGLVDMHCHGGFGADFSSADEDAARRAAAFLHRSGTTTLLASTVPAPPAQALAALQVLAGLCADGLLAGIHAEGPFVSTECSGALEPAHLNDPDLELLARLIDAGQGQLRTMTYAPELAGAGELADRLTAHGVIPSIGHTACDSATAATALAQASEGLASAGFDGYSARPTVTHLFNGMPPLHHRSPGPAAACLRAAAAGAAAVELIADGTHLDPQTILTVFELVGAANILLVSDAIAATGLEDGEYGLGGRLVTVAGGRATLAGTDTLAGGTSTLLDVVRTAVGSGVPLPDALASATSVPAAVLGLADEVGSLHAGFRADVLVLTPELRLNAVLRKGRWLA</sequence>
<dbReference type="Pfam" id="PF01979">
    <property type="entry name" value="Amidohydro_1"/>
    <property type="match status" value="2"/>
</dbReference>
<gene>
    <name evidence="7" type="ORF">AHIS1636_12440</name>
</gene>
<comment type="caution">
    <text evidence="7">The sequence shown here is derived from an EMBL/GenBank/DDBJ whole genome shotgun (WGS) entry which is preliminary data.</text>
</comment>
<dbReference type="PANTHER" id="PTHR11113">
    <property type="entry name" value="N-ACETYLGLUCOSAMINE-6-PHOSPHATE DEACETYLASE"/>
    <property type="match status" value="1"/>
</dbReference>
<dbReference type="PANTHER" id="PTHR11113:SF14">
    <property type="entry name" value="N-ACETYLGLUCOSAMINE-6-PHOSPHATE DEACETYLASE"/>
    <property type="match status" value="1"/>
</dbReference>
<evidence type="ECO:0000313" key="7">
    <source>
        <dbReference type="EMBL" id="GLB66805.1"/>
    </source>
</evidence>
<feature type="domain" description="Amidohydrolase-related" evidence="6">
    <location>
        <begin position="61"/>
        <end position="152"/>
    </location>
</feature>
<dbReference type="Gene3D" id="2.30.40.10">
    <property type="entry name" value="Urease, subunit C, domain 1"/>
    <property type="match status" value="1"/>
</dbReference>
<dbReference type="InterPro" id="IPR003764">
    <property type="entry name" value="GlcNAc_6-P_deAcase"/>
</dbReference>
<evidence type="ECO:0000256" key="5">
    <source>
        <dbReference type="PIRNR" id="PIRNR038994"/>
    </source>
</evidence>
<dbReference type="InterPro" id="IPR032466">
    <property type="entry name" value="Metal_Hydrolase"/>
</dbReference>
<evidence type="ECO:0000259" key="6">
    <source>
        <dbReference type="Pfam" id="PF01979"/>
    </source>
</evidence>
<protein>
    <submittedName>
        <fullName evidence="7">N-acetylglucosamine-6-phosphate deacetylase</fullName>
    </submittedName>
</protein>
<evidence type="ECO:0000256" key="3">
    <source>
        <dbReference type="ARBA" id="ARBA00022801"/>
    </source>
</evidence>
<dbReference type="RefSeq" id="WP_264794959.1">
    <property type="nucleotide sequence ID" value="NZ_BRVS01000005.1"/>
</dbReference>
<dbReference type="Gene3D" id="3.20.20.140">
    <property type="entry name" value="Metal-dependent hydrolases"/>
    <property type="match status" value="1"/>
</dbReference>
<dbReference type="Proteomes" id="UP001209654">
    <property type="component" value="Unassembled WGS sequence"/>
</dbReference>
<dbReference type="InterPro" id="IPR011059">
    <property type="entry name" value="Metal-dep_hydrolase_composite"/>
</dbReference>
<dbReference type="InterPro" id="IPR006680">
    <property type="entry name" value="Amidohydro-rel"/>
</dbReference>
<organism evidence="7 8">
    <name type="scientific">Arthrobacter mangrovi</name>
    <dbReference type="NCBI Taxonomy" id="2966350"/>
    <lineage>
        <taxon>Bacteria</taxon>
        <taxon>Bacillati</taxon>
        <taxon>Actinomycetota</taxon>
        <taxon>Actinomycetes</taxon>
        <taxon>Micrococcales</taxon>
        <taxon>Micrococcaceae</taxon>
        <taxon>Arthrobacter</taxon>
    </lineage>
</organism>
<dbReference type="PIRSF" id="PIRSF038994">
    <property type="entry name" value="NagA"/>
    <property type="match status" value="1"/>
</dbReference>
<keyword evidence="4 5" id="KW-0119">Carbohydrate metabolism</keyword>
<proteinExistence type="inferred from homology"/>